<organism evidence="3 4">
    <name type="scientific">Bradyrhizobium sediminis</name>
    <dbReference type="NCBI Taxonomy" id="2840469"/>
    <lineage>
        <taxon>Bacteria</taxon>
        <taxon>Pseudomonadati</taxon>
        <taxon>Pseudomonadota</taxon>
        <taxon>Alphaproteobacteria</taxon>
        <taxon>Hyphomicrobiales</taxon>
        <taxon>Nitrobacteraceae</taxon>
        <taxon>Bradyrhizobium</taxon>
    </lineage>
</organism>
<feature type="compositionally biased region" description="Basic and acidic residues" evidence="1">
    <location>
        <begin position="1"/>
        <end position="17"/>
    </location>
</feature>
<dbReference type="KEGG" id="bsei:KMZ68_05420"/>
<dbReference type="Proteomes" id="UP000680805">
    <property type="component" value="Chromosome"/>
</dbReference>
<dbReference type="Pfam" id="PF09361">
    <property type="entry name" value="Phasin_2"/>
    <property type="match status" value="1"/>
</dbReference>
<evidence type="ECO:0000313" key="3">
    <source>
        <dbReference type="EMBL" id="QWG19300.1"/>
    </source>
</evidence>
<evidence type="ECO:0000313" key="4">
    <source>
        <dbReference type="Proteomes" id="UP000680805"/>
    </source>
</evidence>
<feature type="domain" description="Phasin" evidence="2">
    <location>
        <begin position="31"/>
        <end position="126"/>
    </location>
</feature>
<sequence length="134" mass="14579">MSEQGRDRFEIPKEMRSMAEASFEQARKAFEKFVSSAQATAGTIEEKGEAVRAGAREISAKAISYAEKNVQASLDHAQSLLHAKGLTEVMRLHSEYVQSQMRSLAEQASEMGQAVSRAAMDAGRAAMDAAKPKD</sequence>
<reference evidence="3" key="1">
    <citation type="submission" date="2021-06" db="EMBL/GenBank/DDBJ databases">
        <title>Bradyrhizobium sp. S2-11-2 Genome sequencing.</title>
        <authorList>
            <person name="Jin L."/>
        </authorList>
    </citation>
    <scope>NUCLEOTIDE SEQUENCE</scope>
    <source>
        <strain evidence="3">S2-11-2</strain>
    </source>
</reference>
<evidence type="ECO:0000259" key="2">
    <source>
        <dbReference type="Pfam" id="PF09361"/>
    </source>
</evidence>
<dbReference type="InterPro" id="IPR018968">
    <property type="entry name" value="Phasin"/>
</dbReference>
<accession>A0A975NQU1</accession>
<evidence type="ECO:0000256" key="1">
    <source>
        <dbReference type="SAM" id="MobiDB-lite"/>
    </source>
</evidence>
<dbReference type="EMBL" id="CP076135">
    <property type="protein sequence ID" value="QWG19300.1"/>
    <property type="molecule type" value="Genomic_DNA"/>
</dbReference>
<dbReference type="RefSeq" id="WP_215614832.1">
    <property type="nucleotide sequence ID" value="NZ_CP076135.1"/>
</dbReference>
<feature type="region of interest" description="Disordered" evidence="1">
    <location>
        <begin position="1"/>
        <end position="21"/>
    </location>
</feature>
<dbReference type="AlphaFoldDB" id="A0A975NQU1"/>
<proteinExistence type="predicted"/>
<name>A0A975NQU1_9BRAD</name>
<protein>
    <submittedName>
        <fullName evidence="3">Phasin family protein</fullName>
    </submittedName>
</protein>
<gene>
    <name evidence="3" type="ORF">KMZ68_05420</name>
</gene>